<evidence type="ECO:0000313" key="2">
    <source>
        <dbReference type="EMBL" id="QAY62098.1"/>
    </source>
</evidence>
<feature type="transmembrane region" description="Helical" evidence="1">
    <location>
        <begin position="42"/>
        <end position="61"/>
    </location>
</feature>
<sequence length="239" mass="24936">MISGGAAGTLVVLALVDSLSFGTLLVPVWLLMAPGRLRPRRILVYLGAVAVAYAGIGVVLMTGGRFLLDGRSGLLDTTPALYARLVVGVVLFVLSFALDTKAARARAAERATRSGRLSRWRERAMTDGAATGLVGLAVVAVLAEAASMLPYLAATGIIVTETTDWLVALAVLGAYCLVMITPALVLTAGRVLAGSRVEPPLRRLDAWLTRTAHGTTMWIIGIAGFLLATRAVQALSQAG</sequence>
<name>A0A4P6EVN5_9MICO</name>
<keyword evidence="3" id="KW-1185">Reference proteome</keyword>
<protein>
    <recommendedName>
        <fullName evidence="4">GAP family protein</fullName>
    </recommendedName>
</protein>
<feature type="transmembrane region" description="Helical" evidence="1">
    <location>
        <begin position="165"/>
        <end position="186"/>
    </location>
</feature>
<feature type="transmembrane region" description="Helical" evidence="1">
    <location>
        <begin position="6"/>
        <end position="30"/>
    </location>
</feature>
<feature type="transmembrane region" description="Helical" evidence="1">
    <location>
        <begin position="81"/>
        <end position="98"/>
    </location>
</feature>
<feature type="transmembrane region" description="Helical" evidence="1">
    <location>
        <begin position="129"/>
        <end position="153"/>
    </location>
</feature>
<evidence type="ECO:0000313" key="3">
    <source>
        <dbReference type="Proteomes" id="UP000291758"/>
    </source>
</evidence>
<proteinExistence type="predicted"/>
<keyword evidence="1" id="KW-1133">Transmembrane helix</keyword>
<organism evidence="2 3">
    <name type="scientific">Xylanimonas allomyrinae</name>
    <dbReference type="NCBI Taxonomy" id="2509459"/>
    <lineage>
        <taxon>Bacteria</taxon>
        <taxon>Bacillati</taxon>
        <taxon>Actinomycetota</taxon>
        <taxon>Actinomycetes</taxon>
        <taxon>Micrococcales</taxon>
        <taxon>Promicromonosporaceae</taxon>
        <taxon>Xylanimonas</taxon>
    </lineage>
</organism>
<accession>A0A4P6EVN5</accession>
<dbReference type="Proteomes" id="UP000291758">
    <property type="component" value="Chromosome"/>
</dbReference>
<dbReference type="OrthoDB" id="7062264at2"/>
<dbReference type="RefSeq" id="WP_129201906.1">
    <property type="nucleotide sequence ID" value="NZ_CP035495.1"/>
</dbReference>
<reference evidence="2 3" key="1">
    <citation type="submission" date="2019-01" db="EMBL/GenBank/DDBJ databases">
        <title>Genome sequencing of strain 2JSPR-7.</title>
        <authorList>
            <person name="Heo J."/>
            <person name="Kim S.-J."/>
            <person name="Kim J.-S."/>
            <person name="Hong S.-B."/>
            <person name="Kwon S.-W."/>
        </authorList>
    </citation>
    <scope>NUCLEOTIDE SEQUENCE [LARGE SCALE GENOMIC DNA]</scope>
    <source>
        <strain evidence="2 3">2JSPR-7</strain>
    </source>
</reference>
<dbReference type="Pfam" id="PF11139">
    <property type="entry name" value="SfLAP"/>
    <property type="match status" value="1"/>
</dbReference>
<dbReference type="KEGG" id="xyl:ET495_01030"/>
<gene>
    <name evidence="2" type="ORF">ET495_01030</name>
</gene>
<evidence type="ECO:0000256" key="1">
    <source>
        <dbReference type="SAM" id="Phobius"/>
    </source>
</evidence>
<dbReference type="InterPro" id="IPR021315">
    <property type="entry name" value="Gap/Sap"/>
</dbReference>
<evidence type="ECO:0008006" key="4">
    <source>
        <dbReference type="Google" id="ProtNLM"/>
    </source>
</evidence>
<keyword evidence="1" id="KW-0812">Transmembrane</keyword>
<dbReference type="EMBL" id="CP035495">
    <property type="protein sequence ID" value="QAY62098.1"/>
    <property type="molecule type" value="Genomic_DNA"/>
</dbReference>
<dbReference type="AlphaFoldDB" id="A0A4P6EVN5"/>
<keyword evidence="1" id="KW-0472">Membrane</keyword>
<feature type="transmembrane region" description="Helical" evidence="1">
    <location>
        <begin position="207"/>
        <end position="228"/>
    </location>
</feature>